<dbReference type="KEGG" id="hws:RNZ46_02260"/>
<dbReference type="RefSeq" id="WP_316983769.1">
    <property type="nucleotide sequence ID" value="NZ_CP136521.1"/>
</dbReference>
<evidence type="ECO:0000313" key="4">
    <source>
        <dbReference type="EMBL" id="WOD44095.1"/>
    </source>
</evidence>
<proteinExistence type="predicted"/>
<organism evidence="4 5">
    <name type="scientific">Hwangdonia lutea</name>
    <dbReference type="NCBI Taxonomy" id="3075823"/>
    <lineage>
        <taxon>Bacteria</taxon>
        <taxon>Pseudomonadati</taxon>
        <taxon>Bacteroidota</taxon>
        <taxon>Flavobacteriia</taxon>
        <taxon>Flavobacteriales</taxon>
        <taxon>Flavobacteriaceae</taxon>
        <taxon>Hwangdonia</taxon>
    </lineage>
</organism>
<feature type="signal peptide" evidence="3">
    <location>
        <begin position="1"/>
        <end position="24"/>
    </location>
</feature>
<keyword evidence="3" id="KW-0732">Signal</keyword>
<feature type="compositionally biased region" description="Gly residues" evidence="2">
    <location>
        <begin position="200"/>
        <end position="217"/>
    </location>
</feature>
<dbReference type="AlphaFoldDB" id="A0AA97EPY4"/>
<evidence type="ECO:0000256" key="3">
    <source>
        <dbReference type="SAM" id="SignalP"/>
    </source>
</evidence>
<reference evidence="5" key="1">
    <citation type="submission" date="2024-06" db="EMBL/GenBank/DDBJ databases">
        <title>Hwangdonia haimaensis gen. nov., sp. nov., a member of the family Flavobacteriaceae isolated from the haima cold seep.</title>
        <authorList>
            <person name="Li J."/>
        </authorList>
    </citation>
    <scope>NUCLEOTIDE SEQUENCE [LARGE SCALE GENOMIC DNA]</scope>
    <source>
        <strain evidence="5">SCSIO 19198</strain>
    </source>
</reference>
<feature type="region of interest" description="Disordered" evidence="2">
    <location>
        <begin position="200"/>
        <end position="220"/>
    </location>
</feature>
<dbReference type="Proteomes" id="UP001302486">
    <property type="component" value="Chromosome"/>
</dbReference>
<keyword evidence="5" id="KW-1185">Reference proteome</keyword>
<dbReference type="EMBL" id="CP136521">
    <property type="protein sequence ID" value="WOD44095.1"/>
    <property type="molecule type" value="Genomic_DNA"/>
</dbReference>
<evidence type="ECO:0000256" key="1">
    <source>
        <dbReference type="SAM" id="Coils"/>
    </source>
</evidence>
<protein>
    <submittedName>
        <fullName evidence="4">Uncharacterized protein</fullName>
    </submittedName>
</protein>
<feature type="coiled-coil region" evidence="1">
    <location>
        <begin position="541"/>
        <end position="581"/>
    </location>
</feature>
<gene>
    <name evidence="4" type="ORF">RNZ46_02260</name>
</gene>
<evidence type="ECO:0000256" key="2">
    <source>
        <dbReference type="SAM" id="MobiDB-lite"/>
    </source>
</evidence>
<feature type="chain" id="PRO_5041664972" evidence="3">
    <location>
        <begin position="25"/>
        <end position="750"/>
    </location>
</feature>
<name>A0AA97EPY4_9FLAO</name>
<sequence>MKPHTKLQTFCSLLLILFTLTNCSTNTEPVDIPAAANGKISNLNITTNGDVTQTENGYNVEGSLTIDTETSGDVVFDNADLDVEFDNNGNLIGVTGTSDIPSNSNHFEFENPVQADVGYFLGKFLNENRDFEIQLVDERYYFVFHVSVNIELKVGANDDPDAQKPISIKAPVGGHITYIADYTDPMFFFSLGGDALGGGDGSNNGGNNGGNSGGSGGSNDSSSKLGSVSFGASFGSNFMFVPTNPVEGNVVSFEANQVTGGTVSFYKVFEASGMYYQNRGFDISANFDEPMESDFGAHYKAGINGKLDFSFDIASFISFGFPIGSGSAAIVAEASTNNGIISKAFINGLVEPDLSWWPEIIPVAPSGNLNAYGFVEQTGYFDIGLSGELSLETPTGTQSVGGGMRATPEAFTMEGQVIVDDEVWEAQATFTTDETKMIATPPVNFTDGISETVTGQIDDAIATTEQAIADLEAANEKYELELSLRGLRAALPGIIDRAQDEINDAVSSAIESANKQASDIVSDNGAALCSTNISSKVNGVVDTYRDALDRLKDAVDDSNDNEQTRTELEAALRHLASLNKIDKTVKVTITYGNKAVNNPSPIPDISKCSVWSSSTTRNRTVSATILTTEQVSQLLEAADNVQYIAEAEGIKFDAQIILDQLPTIEDLENLKDNVEGCINELTSDLQSSGFRYNHNTKVFTPFIIINGEEKEVKEFDVFNGSEMVERARVNTTTCNPEGALSKLINEAKNK</sequence>
<accession>A0AA97EPY4</accession>
<keyword evidence="1" id="KW-0175">Coiled coil</keyword>
<evidence type="ECO:0000313" key="5">
    <source>
        <dbReference type="Proteomes" id="UP001302486"/>
    </source>
</evidence>